<accession>A0AA86U6X1</accession>
<name>A0AA86U6X1_9EUKA</name>
<keyword evidence="1" id="KW-0175">Coiled coil</keyword>
<protein>
    <submittedName>
        <fullName evidence="2">Uncharacterized protein</fullName>
    </submittedName>
</protein>
<evidence type="ECO:0000313" key="4">
    <source>
        <dbReference type="Proteomes" id="UP001642409"/>
    </source>
</evidence>
<reference evidence="2" key="1">
    <citation type="submission" date="2023-06" db="EMBL/GenBank/DDBJ databases">
        <authorList>
            <person name="Kurt Z."/>
        </authorList>
    </citation>
    <scope>NUCLEOTIDE SEQUENCE</scope>
</reference>
<comment type="caution">
    <text evidence="2">The sequence shown here is derived from an EMBL/GenBank/DDBJ whole genome shotgun (WGS) entry which is preliminary data.</text>
</comment>
<dbReference type="Proteomes" id="UP001642409">
    <property type="component" value="Unassembled WGS sequence"/>
</dbReference>
<proteinExistence type="predicted"/>
<dbReference type="EMBL" id="CATOUU010000695">
    <property type="protein sequence ID" value="CAI9941651.1"/>
    <property type="molecule type" value="Genomic_DNA"/>
</dbReference>
<reference evidence="3 4" key="2">
    <citation type="submission" date="2024-07" db="EMBL/GenBank/DDBJ databases">
        <authorList>
            <person name="Akdeniz Z."/>
        </authorList>
    </citation>
    <scope>NUCLEOTIDE SEQUENCE [LARGE SCALE GENOMIC DNA]</scope>
</reference>
<evidence type="ECO:0000313" key="2">
    <source>
        <dbReference type="EMBL" id="CAI9941651.1"/>
    </source>
</evidence>
<gene>
    <name evidence="2" type="ORF">HINF_LOCUS29296</name>
    <name evidence="3" type="ORF">HINF_LOCUS32152</name>
</gene>
<evidence type="ECO:0000256" key="1">
    <source>
        <dbReference type="SAM" id="Coils"/>
    </source>
</evidence>
<keyword evidence="4" id="KW-1185">Reference proteome</keyword>
<feature type="coiled-coil region" evidence="1">
    <location>
        <begin position="2370"/>
        <end position="2461"/>
    </location>
</feature>
<sequence length="4145" mass="485037">MTEIIRQLYNRATNENDDFEQILQQTDEIFDRDAIVLSEITRSECFEIALICLNELKSDIAVKFLDKVIESEKMIIETQSQGPRSVFSSANMKLLFQKLNIMYDHLEQPILMQLQATITRYVDVSKQNLINVQKQDVEFLMKKLQLNTNSSSVQFIVSLVWNHLELDLSKEFLGNICTQMLQTMTSDNYKEVFINLKQLFSSSAGQDLYNFLLQFPLNVFVQDLILLQKEQLDLIDLEDLLNQIVDNIKKNKCQDLVDNFLFALFQISQPLLLTNQMNEAHIKLYGLVCNMLNKLLLCSLQLVSSPYAAKIMQNLLKLQINIQQTIRFPCLPSQIQQIYQIHQQNVQFFSELSSILVLQQVIVLQDIFKRFLLNQAKIYVQLYAELQTNVTNEGQSIIVLIKDYIQESLRIQYEKLQLNQKQFAFGMDYLHEYYLIFSEAQTAEKLQTLRMDSKIKQFDQNQLLKVKHGMIEEQERCEYVFLETIRVMEQQDYMTFIDQIFQIPLFCFQRNLGHMAELLCQLIRSYIILCAQQKSAQSVQIILSHHLWAGHKQLQIDQAEMLFMIALLMRFINLTTAKNENVLLSLVNQLQAQFQVDQSFLDLQLLSLIFITFVEPKQQHLTSQVLNMFLINLSNLTSAYLQIFPHYQINYENRCGELCGILNDNLNLQKAYLNPDQQLKRIDFTKQDEPVPIDQYQIKSELANDIMRIESILGFKQLFQDFTKQGMFLSLETIVLLIYQYSVKDKNNQLKLFDIFIQFCPLNLLSNNLALRHFTMRLLTGNYDRLHEGNQYFDKFFNDHAFMQSQYQKQLQQIIILSHSYCIDNSVIMNDLSALSFKIQLSKQQNEYPKIERIQNDVSYRTKYQNLVGYLSLDDDIMNILKETSNIRAQPGPSVAWSYSEFMHQQKAQQIPFQFSVCCLCKDHILSFNSLASYSLNIIGNYGKVSSEVIKEHECLNQQLPNNTDLFVQLKYYIQDKVEQSPIKISQQVDFSTQFTIFETVYSISKWCARQKVFQKQFFDPEMGDKVASNFNKELFNPIEQIITQCWLDCIDKQLDEEIIYLMVYALLSYSLISMRQLDSLPKSDSDSKVIGQIVKQLIIITCGQQKYPDLPHTTTLRLRSNEMLSWLFNQQSKKLWESVFNSLIDLVIDQQLSPQLQQRSISMFNQMAKQSPQYVSDFFANNTNKTLRALQGMKKAKEVDDSHIVTSTLQNYVHKQFIQRASEFNVKLSDEPQQIEPQQNQDVIKLEIESVKQDFVDEPLNDNFYNEMTATSKIEFLRNIDISNTINNIKTHKYDFKQYQQIFGAFHINVEISQQQLTDEIVNSAGISDLHFGLIPKFKQSQAQQINKLKTKLKYQDQFDILKQLIQQKQQYNQLQEQTGLSIKQILEYIVNNPEIRGVMNYQVQLHYANQALDIVLNEMLDANNFFTYAFYTFKILKNIEQDEPLREKILQFVCICSIKNNQYIGEDKNLLEQKILYQTFVLLLVENYLNKGLFDLPISNENYLIILVILLIYQIPHLTTHLHPYQSSLIQKCQKMINMSYSNPLKRETFSNQIIQQYLMELKTKSIMDAYSAVQNQSQQLVFQFYDAFDTIISSMMMQGVIIEKPRLISRQMFQNKFISQAHYNASVFYKSFFLERIAIATRQVFEKIKKVTQDVMLLQDFKSHSPDELLYLSNLQLTQYPTEQEISDQYSLVLKGIKETTQSMHLFISTCNFILQGQFNYQQITGFMSLILLYSSHQPNIIVEICKFCKEPKAVYQFAHATLLFYDKIGKLMQLMAQSPYVPDSTQLAPQLVDSYCFDQIFSQETIVLFSVKNAEIYSDNTTCLTLINNIKKTFNLQGELELWAYANQKIDTVKKRLLYIKQDPVSFNIQYYPASFYSFSSQFAIGLLKQLFYIGQRVQQTYIDQYVLQVKQVFDVLEQSYQWHLSSLQFNRNKTRFQYEQLLQQLLMLIKERQLEEQIEYTSIPLFVSTDLQNSVIDKQIDQLMKQKIQQENKLLIAYQKLDKDVIDIQPCNYNSQLQSPLELLHVIPQMQRYIYRSYPYIQLLMTKLFRFAGRNNQSRKKIMQLDKLVLISSDLASQTYSKSMINAFQNLQLKPLEANSYQNGYQQHLFFDANIRLVSLQRNIYNTILFQDISLNFQRNPAQRTIIQTMNQIQLFPFDIYFMLMLSDLKTGQNFTNEAYRIGILPNYRQQHKSKDMNSKDMKIQTQFGAVHYFNSIAPEYQAYYQEGIYRGYETIEFFEKLFQAGSVHSELYKQQEFANNINIILDDIRQLKKEQNLQFGQKTILNQLIEQKKIQLQSKDYQSGYSQTLFYQVLSILYLLQVKQKMIINSVNQDHLADAIHDVKQFVDNQYSILQDIIRTEDLKTEHSSSIVSLEKEIKRLNAEKDTIHQNIIEAYDNIDVQQDAYIQQQRQQHQQINTEISQKASELEQKYKQVSSLQQRIDDLRTKNEEIFQKKVTLIIQYSDQHQVPKHLQQQVDACFWYQKLEQHIQSFLQINLETMTTFNSKLSNLLVEKRILKETYSSLEDNNTVIGLDYPLTHKQFLDGQSIKTFACSQTTEKPLYVTNIEQATSEQIISLSFDQRQQIKDSSIENGPIALFKTLPTFTNLCIQGDILFYMMDQYYQQTFNSVESLNHNFSSNANLQQDALYQMQRSDKMQIKDSQELVKRRLRTIIQQITQESQEFLNLHKNDLPQHLKQLELNIQDGELKKITNLLDFERSSSKRQDVNQMLSNMISQHQYQQLDYLCWAFRDTQLEENVKEKRNMTFYAQIDQYNVILTKLNQITSEIIHDNEQISFSKYLVQLGERMKQEISSQSETNQYGACQILALLNTVMPGKFKEMNGIQISNLAAFTNIFSIIFKKTKNNQDRTSTLRQQLIESVQYRADQLDLEQQTDVSQARKVFEGYASFALIHPEIALEQILKCGLILRSVGDSNPKSKLIENQNICSTNGGDIGNLSVLLLFLIQQTVPSSIAPSPFTVLQASNSEFNTVNQTNFFTQQKYEQIIDLMREQYSYIGGYDKNFNMQYIMSQQYQADSYLIQETLKTLILQAMFACIEPVQNLQILKKCAFLAQIILKGSFGRDVRNIKYTKLVQTILQIVTFVDYVIEQIKQEDCVIKIMTRLNQLGFLWNQQTCDFQYSGRELSLLISARLLTLTVIQKCAIQLNPAKWIDFKQQLIYVRLTTTTNLMKHALYCELNPFSAYSLIDTSTCMSPNDCSEKLLFDVLKHAKDQQSQSIVMERFRIIVISLVNQGNLQQALDKLQALEQVVKDNRIKLDQVYVLEHLYIKAFIYEIFIDLGQVVYQQASSELFLEQYKQYTQCQQTSVVNNRQYYGYFVTFEESLDSYLRSQYPLFIQKSPDISPDQFKTDVYKLSLNIFNSTFNVASYTKLQNMSCNLEKIVQTKTDVSHDAFINMWHYFIAPPKYFNINLEGSKSPLLMQSIQEQNNDQYAFDVTFKDHFLQIYSRNVLSLTKSSTKLSIDSILIQIAFDYQPSNIFLKSFDTLVIMRQFVSNKQQSNETNKLKIVDYVPDYEKIHNIVIRYLKQICGQVDHKLGLHLQNYQYLLQLSPEDSPLLQQIFKQFAQLDLKLKFNLLQTHFNNLASKIQAIFAKTTKKELCMQIISALYLLTIISFIQSRTEIKTTIQELIQQIYVPDRAWVNVVLQKLALSDGSSKEEKQLLSDIKLFMKTDKPITQLINETTIDGTNFKVELQKQIITIDVNNKHFGEQVQIFQQPDKIQSVLPQKLSLTNQYTEENLIYNAHFFKQSEVLYLKASEQMHIHIIDGVPFIQVDLQGSHGEQYTLLLINQPQNPELSQIVTRAYKSFSLEQIYLFDLLYQKCENIFADSSSKKQQPRLYLTAQHFCMLYPTQLRLKQVMNVSSSDFNQNSAFHYKFKYNLCDSIAQLMLFHQLLGTKHQVKICFKTVDIISGQFINAVRMNWESPIQNDTYIEYARYAVFANELMQNVYIQNKQESIKNQLQLRVIIDKYTLSFLKPHFAIGNISSVLTKKIKAMCSNFTIGRFDISYITQAYEQSSHYTSNMSVDFSVFLQIQLAEMLIDWALLMKEPIPKKDVRYEVLKAADLMCRALSPMISSLQNDEEKRNLMLQNADGFASAKSKSGNQVNVIIEWVVQAISGYYK</sequence>
<organism evidence="2">
    <name type="scientific">Hexamita inflata</name>
    <dbReference type="NCBI Taxonomy" id="28002"/>
    <lineage>
        <taxon>Eukaryota</taxon>
        <taxon>Metamonada</taxon>
        <taxon>Diplomonadida</taxon>
        <taxon>Hexamitidae</taxon>
        <taxon>Hexamitinae</taxon>
        <taxon>Hexamita</taxon>
    </lineage>
</organism>
<evidence type="ECO:0000313" key="3">
    <source>
        <dbReference type="EMBL" id="CAL6029154.1"/>
    </source>
</evidence>
<dbReference type="EMBL" id="CAXDID020000109">
    <property type="protein sequence ID" value="CAL6029154.1"/>
    <property type="molecule type" value="Genomic_DNA"/>
</dbReference>